<name>A0ABM5YHD6_9ALTE</name>
<keyword evidence="2" id="KW-1185">Reference proteome</keyword>
<dbReference type="EMBL" id="CP013926">
    <property type="protein sequence ID" value="AMJ73671.1"/>
    <property type="molecule type" value="Genomic_DNA"/>
</dbReference>
<protein>
    <submittedName>
        <fullName evidence="1">Uncharacterized protein</fullName>
    </submittedName>
</protein>
<proteinExistence type="predicted"/>
<evidence type="ECO:0000313" key="2">
    <source>
        <dbReference type="Proteomes" id="UP000056750"/>
    </source>
</evidence>
<evidence type="ECO:0000313" key="1">
    <source>
        <dbReference type="EMBL" id="AMJ73671.1"/>
    </source>
</evidence>
<reference evidence="1 2" key="1">
    <citation type="submission" date="2015-12" db="EMBL/GenBank/DDBJ databases">
        <title>Intraspecies pangenome expansion in the marine bacterium Alteromonas.</title>
        <authorList>
            <person name="Lopez-Perez M."/>
            <person name="Rodriguez-Valera F."/>
        </authorList>
    </citation>
    <scope>NUCLEOTIDE SEQUENCE [LARGE SCALE GENOMIC DNA]</scope>
    <source>
        <strain evidence="1 2">LMG 21861</strain>
    </source>
</reference>
<gene>
    <name evidence="1" type="ORF">AVL57_06575</name>
</gene>
<organism evidence="1 2">
    <name type="scientific">Alteromonas stellipolaris</name>
    <dbReference type="NCBI Taxonomy" id="233316"/>
    <lineage>
        <taxon>Bacteria</taxon>
        <taxon>Pseudomonadati</taxon>
        <taxon>Pseudomonadota</taxon>
        <taxon>Gammaproteobacteria</taxon>
        <taxon>Alteromonadales</taxon>
        <taxon>Alteromonadaceae</taxon>
        <taxon>Alteromonas/Salinimonas group</taxon>
        <taxon>Alteromonas</taxon>
    </lineage>
</organism>
<dbReference type="RefSeq" id="WP_057791890.1">
    <property type="nucleotide sequence ID" value="NZ_CP013926.1"/>
</dbReference>
<accession>A0ABM5YHD6</accession>
<sequence length="336" mass="38296">MSDQKIVAYAVYDIDVDEDTSHKVDISSIKDGQLQMFINSMAHNTSVNESSRKAVFEKSSYAKQAFDELAETNSLDKLDELARQLLVAEKSTNKKIQHLDKKITAGNLIIAKVKRMRDTFILAAKIEFSSYLERKTFLLELGLPTKKAVLRTCFIEVVDNQCSDLITLYGTNGIIPAFWHSEFLECKFTRNNSINTDTAFKLIDSKISYIRDISKDDHVDIRDCLIGYFKGNENFNFDELVETLTEKYQASSEALDLNDLKLKLLKLKALDKFDGTFAIDKKEVSARARRKYPLDNDVVIVTNSGTSNVYKTHKNNKNYVVIESSTVPKDFKNIDF</sequence>
<dbReference type="Proteomes" id="UP000056750">
    <property type="component" value="Chromosome"/>
</dbReference>